<comment type="caution">
    <text evidence="12">The sequence shown here is derived from an EMBL/GenBank/DDBJ whole genome shotgun (WGS) entry which is preliminary data.</text>
</comment>
<keyword evidence="7 10" id="KW-0560">Oxidoreductase</keyword>
<dbReference type="PROSITE" id="PS51918">
    <property type="entry name" value="RADICAL_SAM"/>
    <property type="match status" value="1"/>
</dbReference>
<reference evidence="12 13" key="1">
    <citation type="submission" date="2024-01" db="EMBL/GenBank/DDBJ databases">
        <title>Description of Olsenella sp. nov., isolated from pig feces.</title>
        <authorList>
            <person name="Chang Y.-H."/>
        </authorList>
    </citation>
    <scope>NUCLEOTIDE SEQUENCE [LARGE SCALE GENOMIC DNA]</scope>
    <source>
        <strain evidence="12 13">YH-ols2223</strain>
    </source>
</reference>
<organism evidence="12 13">
    <name type="scientific">Olsenella absiana</name>
    <dbReference type="NCBI Taxonomy" id="3115222"/>
    <lineage>
        <taxon>Bacteria</taxon>
        <taxon>Bacillati</taxon>
        <taxon>Actinomycetota</taxon>
        <taxon>Coriobacteriia</taxon>
        <taxon>Coriobacteriales</taxon>
        <taxon>Atopobiaceae</taxon>
        <taxon>Olsenella</taxon>
    </lineage>
</organism>
<dbReference type="NCBIfam" id="TIGR02493">
    <property type="entry name" value="PFLA"/>
    <property type="match status" value="1"/>
</dbReference>
<keyword evidence="4 10" id="KW-0004">4Fe-4S</keyword>
<dbReference type="InterPro" id="IPR001989">
    <property type="entry name" value="Radical_activat_CS"/>
</dbReference>
<dbReference type="SFLD" id="SFLDG01066">
    <property type="entry name" value="organic_radical-activating_enz"/>
    <property type="match status" value="1"/>
</dbReference>
<keyword evidence="6 10" id="KW-0479">Metal-binding</keyword>
<protein>
    <recommendedName>
        <fullName evidence="3 10">Pyruvate formate-lyase-activating enzyme</fullName>
        <ecNumber evidence="10">1.97.1.4</ecNumber>
    </recommendedName>
</protein>
<dbReference type="EMBL" id="JAZGJQ010000003">
    <property type="protein sequence ID" value="MEE6147176.1"/>
    <property type="molecule type" value="Genomic_DNA"/>
</dbReference>
<dbReference type="RefSeq" id="WP_330957942.1">
    <property type="nucleotide sequence ID" value="NZ_JAZGJQ010000003.1"/>
</dbReference>
<dbReference type="PANTHER" id="PTHR30352">
    <property type="entry name" value="PYRUVATE FORMATE-LYASE-ACTIVATING ENZYME"/>
    <property type="match status" value="1"/>
</dbReference>
<keyword evidence="8 10" id="KW-0408">Iron</keyword>
<evidence type="ECO:0000313" key="13">
    <source>
        <dbReference type="Proteomes" id="UP001332931"/>
    </source>
</evidence>
<evidence type="ECO:0000256" key="5">
    <source>
        <dbReference type="ARBA" id="ARBA00022691"/>
    </source>
</evidence>
<dbReference type="Proteomes" id="UP001332931">
    <property type="component" value="Unassembled WGS sequence"/>
</dbReference>
<evidence type="ECO:0000256" key="9">
    <source>
        <dbReference type="ARBA" id="ARBA00023014"/>
    </source>
</evidence>
<gene>
    <name evidence="12" type="primary">pflA</name>
    <name evidence="12" type="ORF">VXJ25_04100</name>
</gene>
<dbReference type="CDD" id="cd01335">
    <property type="entry name" value="Radical_SAM"/>
    <property type="match status" value="1"/>
</dbReference>
<evidence type="ECO:0000256" key="4">
    <source>
        <dbReference type="ARBA" id="ARBA00022485"/>
    </source>
</evidence>
<dbReference type="Gene3D" id="3.20.20.70">
    <property type="entry name" value="Aldolase class I"/>
    <property type="match status" value="1"/>
</dbReference>
<evidence type="ECO:0000256" key="2">
    <source>
        <dbReference type="ARBA" id="ARBA00009777"/>
    </source>
</evidence>
<proteinExistence type="inferred from homology"/>
<comment type="subcellular location">
    <subcellularLocation>
        <location evidence="10">Cytoplasm</location>
    </subcellularLocation>
</comment>
<comment type="cofactor">
    <cofactor evidence="10">
        <name>[4Fe-4S] cluster</name>
        <dbReference type="ChEBI" id="CHEBI:49883"/>
    </cofactor>
    <text evidence="10">Binds 1 [4Fe-4S] cluster. The cluster is coordinated with 3 cysteines and an exchangeable S-adenosyl-L-methionine.</text>
</comment>
<evidence type="ECO:0000256" key="8">
    <source>
        <dbReference type="ARBA" id="ARBA00023004"/>
    </source>
</evidence>
<dbReference type="InterPro" id="IPR013785">
    <property type="entry name" value="Aldolase_TIM"/>
</dbReference>
<dbReference type="EC" id="1.97.1.4" evidence="10"/>
<evidence type="ECO:0000256" key="3">
    <source>
        <dbReference type="ARBA" id="ARBA00021356"/>
    </source>
</evidence>
<accession>A0ABU7R991</accession>
<dbReference type="InterPro" id="IPR012838">
    <property type="entry name" value="PFL1_activating"/>
</dbReference>
<dbReference type="PIRSF" id="PIRSF000371">
    <property type="entry name" value="PFL_act_enz"/>
    <property type="match status" value="1"/>
</dbReference>
<sequence length="246" mass="27301">MAQGRIHSIETFGSVDGPGVRFVVFVQGCALRCRYCHNADTWDASAGELADSTELLDRAERYRAYWGEEGGITVSGGEPLLQLDFLLSLFGEAHERGISTCLDTALAPFTREPGWLARFDELMGATDLVLADLKHIDPARHEWLTGRGNANILDGLAHLDEIGQPVWVRHVLVPGVTDDDAYLARTAEFVSSLSNVERVEVLPYHTMGAYKWRELGLDYPLEGVEPPAPARIENAERILRATETRR</sequence>
<dbReference type="InterPro" id="IPR058240">
    <property type="entry name" value="rSAM_sf"/>
</dbReference>
<evidence type="ECO:0000256" key="1">
    <source>
        <dbReference type="ARBA" id="ARBA00003141"/>
    </source>
</evidence>
<dbReference type="InterPro" id="IPR007197">
    <property type="entry name" value="rSAM"/>
</dbReference>
<dbReference type="InterPro" id="IPR034457">
    <property type="entry name" value="Organic_radical-activating"/>
</dbReference>
<keyword evidence="13" id="KW-1185">Reference proteome</keyword>
<comment type="catalytic activity">
    <reaction evidence="10">
        <text>glycyl-[formate C-acetyltransferase] + reduced [flavodoxin] + S-adenosyl-L-methionine = glycin-2-yl radical-[formate C-acetyltransferase] + semiquinone [flavodoxin] + 5'-deoxyadenosine + L-methionine + H(+)</text>
        <dbReference type="Rhea" id="RHEA:19225"/>
        <dbReference type="Rhea" id="RHEA-COMP:10622"/>
        <dbReference type="Rhea" id="RHEA-COMP:12190"/>
        <dbReference type="Rhea" id="RHEA-COMP:12191"/>
        <dbReference type="Rhea" id="RHEA-COMP:14480"/>
        <dbReference type="ChEBI" id="CHEBI:15378"/>
        <dbReference type="ChEBI" id="CHEBI:17319"/>
        <dbReference type="ChEBI" id="CHEBI:29947"/>
        <dbReference type="ChEBI" id="CHEBI:32722"/>
        <dbReference type="ChEBI" id="CHEBI:57618"/>
        <dbReference type="ChEBI" id="CHEBI:57844"/>
        <dbReference type="ChEBI" id="CHEBI:59789"/>
        <dbReference type="ChEBI" id="CHEBI:140311"/>
        <dbReference type="EC" id="1.97.1.4"/>
    </reaction>
</comment>
<evidence type="ECO:0000256" key="10">
    <source>
        <dbReference type="RuleBase" id="RU362053"/>
    </source>
</evidence>
<keyword evidence="10" id="KW-0963">Cytoplasm</keyword>
<dbReference type="PROSITE" id="PS01087">
    <property type="entry name" value="RADICAL_ACTIVATING"/>
    <property type="match status" value="1"/>
</dbReference>
<dbReference type="Pfam" id="PF04055">
    <property type="entry name" value="Radical_SAM"/>
    <property type="match status" value="1"/>
</dbReference>
<dbReference type="InterPro" id="IPR012839">
    <property type="entry name" value="Organic_radical_activase"/>
</dbReference>
<evidence type="ECO:0000259" key="11">
    <source>
        <dbReference type="PROSITE" id="PS51918"/>
    </source>
</evidence>
<keyword evidence="9 10" id="KW-0411">Iron-sulfur</keyword>
<dbReference type="PANTHER" id="PTHR30352:SF5">
    <property type="entry name" value="PYRUVATE FORMATE-LYASE 1-ACTIVATING ENZYME"/>
    <property type="match status" value="1"/>
</dbReference>
<name>A0ABU7R991_9ACTN</name>
<keyword evidence="12" id="KW-0670">Pyruvate</keyword>
<feature type="domain" description="Radical SAM core" evidence="11">
    <location>
        <begin position="15"/>
        <end position="246"/>
    </location>
</feature>
<dbReference type="SFLD" id="SFLDS00029">
    <property type="entry name" value="Radical_SAM"/>
    <property type="match status" value="1"/>
</dbReference>
<dbReference type="GO" id="GO:0043365">
    <property type="term" value="F:[formate-C-acetyltransferase]-activating enzyme activity"/>
    <property type="evidence" value="ECO:0007669"/>
    <property type="project" value="UniProtKB-EC"/>
</dbReference>
<evidence type="ECO:0000256" key="6">
    <source>
        <dbReference type="ARBA" id="ARBA00022723"/>
    </source>
</evidence>
<comment type="similarity">
    <text evidence="2 10">Belongs to the organic radical-activating enzymes family.</text>
</comment>
<comment type="function">
    <text evidence="1 10">Activation of pyruvate formate-lyase under anaerobic conditions by generation of an organic free radical, using S-adenosylmethionine and reduced flavodoxin as cosubstrates to produce 5'-deoxy-adenosine.</text>
</comment>
<evidence type="ECO:0000313" key="12">
    <source>
        <dbReference type="EMBL" id="MEE6147176.1"/>
    </source>
</evidence>
<evidence type="ECO:0000256" key="7">
    <source>
        <dbReference type="ARBA" id="ARBA00023002"/>
    </source>
</evidence>
<keyword evidence="5 10" id="KW-0949">S-adenosyl-L-methionine</keyword>
<dbReference type="SUPFAM" id="SSF102114">
    <property type="entry name" value="Radical SAM enzymes"/>
    <property type="match status" value="1"/>
</dbReference>